<comment type="caution">
    <text evidence="1">The sequence shown here is derived from an EMBL/GenBank/DDBJ whole genome shotgun (WGS) entry which is preliminary data.</text>
</comment>
<sequence length="113" mass="13794">MLMKWHWRFTQEEDAGLWKKYKDDNSWNLNLRRNLLDWEFEQLLNLLKSLENCIINIQCNDKLKWNFNSKGLYTVKAGYEHLNSNKMMIDLWPWKLVWKTKLPPKSRVLLGQP</sequence>
<dbReference type="Proteomes" id="UP000824120">
    <property type="component" value="Chromosome 11"/>
</dbReference>
<accession>A0A9J5WKR8</accession>
<protein>
    <submittedName>
        <fullName evidence="1">Uncharacterized protein</fullName>
    </submittedName>
</protein>
<dbReference type="AlphaFoldDB" id="A0A9J5WKR8"/>
<proteinExistence type="predicted"/>
<dbReference type="EMBL" id="JACXVP010000011">
    <property type="protein sequence ID" value="KAG5575624.1"/>
    <property type="molecule type" value="Genomic_DNA"/>
</dbReference>
<gene>
    <name evidence="1" type="ORF">H5410_055758</name>
</gene>
<organism evidence="1 2">
    <name type="scientific">Solanum commersonii</name>
    <name type="common">Commerson's wild potato</name>
    <name type="synonym">Commerson's nightshade</name>
    <dbReference type="NCBI Taxonomy" id="4109"/>
    <lineage>
        <taxon>Eukaryota</taxon>
        <taxon>Viridiplantae</taxon>
        <taxon>Streptophyta</taxon>
        <taxon>Embryophyta</taxon>
        <taxon>Tracheophyta</taxon>
        <taxon>Spermatophyta</taxon>
        <taxon>Magnoliopsida</taxon>
        <taxon>eudicotyledons</taxon>
        <taxon>Gunneridae</taxon>
        <taxon>Pentapetalae</taxon>
        <taxon>asterids</taxon>
        <taxon>lamiids</taxon>
        <taxon>Solanales</taxon>
        <taxon>Solanaceae</taxon>
        <taxon>Solanoideae</taxon>
        <taxon>Solaneae</taxon>
        <taxon>Solanum</taxon>
    </lineage>
</organism>
<dbReference type="OrthoDB" id="1256921at2759"/>
<name>A0A9J5WKR8_SOLCO</name>
<keyword evidence="2" id="KW-1185">Reference proteome</keyword>
<reference evidence="1 2" key="1">
    <citation type="submission" date="2020-09" db="EMBL/GenBank/DDBJ databases">
        <title>De no assembly of potato wild relative species, Solanum commersonii.</title>
        <authorList>
            <person name="Cho K."/>
        </authorList>
    </citation>
    <scope>NUCLEOTIDE SEQUENCE [LARGE SCALE GENOMIC DNA]</scope>
    <source>
        <strain evidence="1">LZ3.2</strain>
        <tissue evidence="1">Leaf</tissue>
    </source>
</reference>
<evidence type="ECO:0000313" key="2">
    <source>
        <dbReference type="Proteomes" id="UP000824120"/>
    </source>
</evidence>
<evidence type="ECO:0000313" key="1">
    <source>
        <dbReference type="EMBL" id="KAG5575624.1"/>
    </source>
</evidence>